<dbReference type="PANTHER" id="PTHR13696:SF52">
    <property type="entry name" value="PARA FAMILY PROTEIN CT_582"/>
    <property type="match status" value="1"/>
</dbReference>
<dbReference type="Gene3D" id="3.40.50.300">
    <property type="entry name" value="P-loop containing nucleotide triphosphate hydrolases"/>
    <property type="match status" value="1"/>
</dbReference>
<dbReference type="EMBL" id="CAEUNJ010000105">
    <property type="protein sequence ID" value="CAB4372756.1"/>
    <property type="molecule type" value="Genomic_DNA"/>
</dbReference>
<gene>
    <name evidence="4" type="ORF">UFOPK1906_00833</name>
    <name evidence="2" type="ORF">UFOPK3331_01714</name>
    <name evidence="5" type="ORF">UFOPK3927_00639</name>
    <name evidence="3" type="ORF">UFOPK4201_01803</name>
</gene>
<protein>
    <submittedName>
        <fullName evidence="4">Unannotated protein</fullName>
    </submittedName>
</protein>
<evidence type="ECO:0000313" key="2">
    <source>
        <dbReference type="EMBL" id="CAB4346067.1"/>
    </source>
</evidence>
<feature type="domain" description="AAA" evidence="1">
    <location>
        <begin position="1"/>
        <end position="165"/>
    </location>
</feature>
<evidence type="ECO:0000313" key="4">
    <source>
        <dbReference type="EMBL" id="CAB4621770.1"/>
    </source>
</evidence>
<dbReference type="EMBL" id="CAESAL010000089">
    <property type="protein sequence ID" value="CAB4346067.1"/>
    <property type="molecule type" value="Genomic_DNA"/>
</dbReference>
<dbReference type="InterPro" id="IPR027417">
    <property type="entry name" value="P-loop_NTPase"/>
</dbReference>
<dbReference type="EMBL" id="CAEZVC010000042">
    <property type="protein sequence ID" value="CAB4621770.1"/>
    <property type="molecule type" value="Genomic_DNA"/>
</dbReference>
<dbReference type="InterPro" id="IPR025669">
    <property type="entry name" value="AAA_dom"/>
</dbReference>
<accession>A0A6J6I7Y6</accession>
<evidence type="ECO:0000313" key="3">
    <source>
        <dbReference type="EMBL" id="CAB4372756.1"/>
    </source>
</evidence>
<organism evidence="4">
    <name type="scientific">freshwater metagenome</name>
    <dbReference type="NCBI Taxonomy" id="449393"/>
    <lineage>
        <taxon>unclassified sequences</taxon>
        <taxon>metagenomes</taxon>
        <taxon>ecological metagenomes</taxon>
    </lineage>
</organism>
<dbReference type="AlphaFoldDB" id="A0A6J6I7Y6"/>
<sequence length="248" mass="27988">MKVLATYNIKGGVGKTATAVNLAHVAAAEGNRVLVWDLDPQGAATFYFRVKPKVKGGGKAIVRGSIELGDAIKATDFDNLDLVPADFSYRHLDLWLDDAKKPLARIRRALRQVDHEYDYIFLDCPPSISLTSESVFRAADALLVPTIPTTLSLRTYEQLDRFVEENPDMVRELKILGFFSMVDRHKRLHRRFMTELRTAHPEMLEGTIPNSTDIERMGVHREPIGSYGKGSRAARSYESLWSEIQTRL</sequence>
<reference evidence="4" key="1">
    <citation type="submission" date="2020-05" db="EMBL/GenBank/DDBJ databases">
        <authorList>
            <person name="Chiriac C."/>
            <person name="Salcher M."/>
            <person name="Ghai R."/>
            <person name="Kavagutti S V."/>
        </authorList>
    </citation>
    <scope>NUCLEOTIDE SEQUENCE</scope>
</reference>
<evidence type="ECO:0000313" key="5">
    <source>
        <dbReference type="EMBL" id="CAB4979639.1"/>
    </source>
</evidence>
<dbReference type="Pfam" id="PF13614">
    <property type="entry name" value="AAA_31"/>
    <property type="match status" value="1"/>
</dbReference>
<dbReference type="EMBL" id="CAFBOK010000057">
    <property type="protein sequence ID" value="CAB4979639.1"/>
    <property type="molecule type" value="Genomic_DNA"/>
</dbReference>
<evidence type="ECO:0000259" key="1">
    <source>
        <dbReference type="Pfam" id="PF13614"/>
    </source>
</evidence>
<name>A0A6J6I7Y6_9ZZZZ</name>
<dbReference type="PANTHER" id="PTHR13696">
    <property type="entry name" value="P-LOOP CONTAINING NUCLEOSIDE TRIPHOSPHATE HYDROLASE"/>
    <property type="match status" value="1"/>
</dbReference>
<dbReference type="InterPro" id="IPR050678">
    <property type="entry name" value="DNA_Partitioning_ATPase"/>
</dbReference>
<dbReference type="CDD" id="cd02042">
    <property type="entry name" value="ParAB_family"/>
    <property type="match status" value="1"/>
</dbReference>
<dbReference type="SUPFAM" id="SSF52540">
    <property type="entry name" value="P-loop containing nucleoside triphosphate hydrolases"/>
    <property type="match status" value="1"/>
</dbReference>
<proteinExistence type="predicted"/>